<dbReference type="Gene3D" id="3.90.190.10">
    <property type="entry name" value="Protein tyrosine phosphatase superfamily"/>
    <property type="match status" value="2"/>
</dbReference>
<dbReference type="SUPFAM" id="SSF48726">
    <property type="entry name" value="Immunoglobulin"/>
    <property type="match status" value="1"/>
</dbReference>
<protein>
    <recommendedName>
        <fullName evidence="2">protein-tyrosine-phosphatase</fullName>
        <ecNumber evidence="2">3.1.3.48</ecNumber>
    </recommendedName>
</protein>
<evidence type="ECO:0000256" key="11">
    <source>
        <dbReference type="ARBA" id="ARBA00051722"/>
    </source>
</evidence>
<evidence type="ECO:0000256" key="3">
    <source>
        <dbReference type="ARBA" id="ARBA00022692"/>
    </source>
</evidence>
<feature type="domain" description="Fibronectin type-III" evidence="18">
    <location>
        <begin position="486"/>
        <end position="589"/>
    </location>
</feature>
<keyword evidence="7" id="KW-1133">Transmembrane helix</keyword>
<dbReference type="PRINTS" id="PR00700">
    <property type="entry name" value="PRTYPHPHTASE"/>
</dbReference>
<dbReference type="KEGG" id="aplc:110980184"/>
<dbReference type="InterPro" id="IPR036179">
    <property type="entry name" value="Ig-like_dom_sf"/>
</dbReference>
<dbReference type="GO" id="GO:0030154">
    <property type="term" value="P:cell differentiation"/>
    <property type="evidence" value="ECO:0007669"/>
    <property type="project" value="UniProtKB-ARBA"/>
</dbReference>
<evidence type="ECO:0000256" key="8">
    <source>
        <dbReference type="ARBA" id="ARBA00023136"/>
    </source>
</evidence>
<evidence type="ECO:0000256" key="10">
    <source>
        <dbReference type="ARBA" id="ARBA00023180"/>
    </source>
</evidence>
<dbReference type="GO" id="GO:0004725">
    <property type="term" value="F:protein tyrosine phosphatase activity"/>
    <property type="evidence" value="ECO:0007669"/>
    <property type="project" value="UniProtKB-EC"/>
</dbReference>
<comment type="catalytic activity">
    <reaction evidence="11">
        <text>O-phospho-L-tyrosyl-[protein] + H2O = L-tyrosyl-[protein] + phosphate</text>
        <dbReference type="Rhea" id="RHEA:10684"/>
        <dbReference type="Rhea" id="RHEA-COMP:10136"/>
        <dbReference type="Rhea" id="RHEA-COMP:20101"/>
        <dbReference type="ChEBI" id="CHEBI:15377"/>
        <dbReference type="ChEBI" id="CHEBI:43474"/>
        <dbReference type="ChEBI" id="CHEBI:46858"/>
        <dbReference type="ChEBI" id="CHEBI:61978"/>
        <dbReference type="EC" id="3.1.3.48"/>
    </reaction>
</comment>
<dbReference type="SMART" id="SM00404">
    <property type="entry name" value="PTPc_motif"/>
    <property type="match status" value="2"/>
</dbReference>
<evidence type="ECO:0000256" key="13">
    <source>
        <dbReference type="SAM" id="MobiDB-lite"/>
    </source>
</evidence>
<evidence type="ECO:0000256" key="6">
    <source>
        <dbReference type="ARBA" id="ARBA00022912"/>
    </source>
</evidence>
<dbReference type="PROSITE" id="PS01186">
    <property type="entry name" value="EGF_2"/>
    <property type="match status" value="1"/>
</dbReference>
<dbReference type="OMA" id="QCEPISS"/>
<dbReference type="InterPro" id="IPR013111">
    <property type="entry name" value="EGF_extracell"/>
</dbReference>
<dbReference type="InterPro" id="IPR007110">
    <property type="entry name" value="Ig-like_dom"/>
</dbReference>
<feature type="region of interest" description="Disordered" evidence="13">
    <location>
        <begin position="1267"/>
        <end position="1286"/>
    </location>
</feature>
<dbReference type="Pfam" id="PF00041">
    <property type="entry name" value="fn3"/>
    <property type="match status" value="1"/>
</dbReference>
<dbReference type="FunFam" id="3.90.190.10:FF:000062">
    <property type="entry name" value="Receptor-type tyrosine-protein phosphatase kappa"/>
    <property type="match status" value="1"/>
</dbReference>
<evidence type="ECO:0000256" key="9">
    <source>
        <dbReference type="ARBA" id="ARBA00023157"/>
    </source>
</evidence>
<dbReference type="OrthoDB" id="6490717at2759"/>
<dbReference type="GeneID" id="110980184"/>
<dbReference type="InterPro" id="IPR013783">
    <property type="entry name" value="Ig-like_fold"/>
</dbReference>
<feature type="region of interest" description="Disordered" evidence="13">
    <location>
        <begin position="868"/>
        <end position="893"/>
    </location>
</feature>
<dbReference type="PROSITE" id="PS00383">
    <property type="entry name" value="TYR_PHOSPHATASE_1"/>
    <property type="match status" value="1"/>
</dbReference>
<feature type="compositionally biased region" description="Basic and acidic residues" evidence="13">
    <location>
        <begin position="1275"/>
        <end position="1286"/>
    </location>
</feature>
<dbReference type="PANTHER" id="PTHR19134">
    <property type="entry name" value="RECEPTOR-TYPE TYROSINE-PROTEIN PHOSPHATASE"/>
    <property type="match status" value="1"/>
</dbReference>
<dbReference type="PROSITE" id="PS50056">
    <property type="entry name" value="TYR_PHOSPHATASE_2"/>
    <property type="match status" value="2"/>
</dbReference>
<feature type="domain" description="Fibronectin type-III" evidence="18">
    <location>
        <begin position="388"/>
        <end position="482"/>
    </location>
</feature>
<keyword evidence="4" id="KW-0732">Signal</keyword>
<gene>
    <name evidence="20" type="primary">LOC110980184</name>
</gene>
<dbReference type="Gene3D" id="2.60.40.10">
    <property type="entry name" value="Immunoglobulins"/>
    <property type="match status" value="5"/>
</dbReference>
<dbReference type="SUPFAM" id="SSF49265">
    <property type="entry name" value="Fibronectin type III"/>
    <property type="match status" value="2"/>
</dbReference>
<dbReference type="InterPro" id="IPR057598">
    <property type="entry name" value="Fn3_PTPRU"/>
</dbReference>
<proteinExistence type="predicted"/>
<evidence type="ECO:0000313" key="19">
    <source>
        <dbReference type="Proteomes" id="UP000694845"/>
    </source>
</evidence>
<keyword evidence="12" id="KW-0245">EGF-like domain</keyword>
<dbReference type="CDD" id="cd00055">
    <property type="entry name" value="EGF_Lam"/>
    <property type="match status" value="1"/>
</dbReference>
<dbReference type="Gene3D" id="2.170.300.10">
    <property type="entry name" value="Tie2 ligand-binding domain superfamily"/>
    <property type="match status" value="1"/>
</dbReference>
<dbReference type="PROSITE" id="PS50055">
    <property type="entry name" value="TYR_PHOSPHATASE_PTP"/>
    <property type="match status" value="2"/>
</dbReference>
<dbReference type="InterPro" id="IPR000742">
    <property type="entry name" value="EGF"/>
</dbReference>
<dbReference type="InterPro" id="IPR016130">
    <property type="entry name" value="Tyr_Pase_AS"/>
</dbReference>
<evidence type="ECO:0000259" key="14">
    <source>
        <dbReference type="PROSITE" id="PS50026"/>
    </source>
</evidence>
<keyword evidence="10" id="KW-0325">Glycoprotein</keyword>
<dbReference type="PROSITE" id="PS50853">
    <property type="entry name" value="FN3"/>
    <property type="match status" value="4"/>
</dbReference>
<keyword evidence="8" id="KW-0472">Membrane</keyword>
<evidence type="ECO:0000256" key="2">
    <source>
        <dbReference type="ARBA" id="ARBA00013064"/>
    </source>
</evidence>
<accession>A0A8B7YIQ7</accession>
<dbReference type="SMART" id="SM00181">
    <property type="entry name" value="EGF"/>
    <property type="match status" value="3"/>
</dbReference>
<evidence type="ECO:0000259" key="16">
    <source>
        <dbReference type="PROSITE" id="PS50056"/>
    </source>
</evidence>
<feature type="disulfide bond" evidence="12">
    <location>
        <begin position="150"/>
        <end position="159"/>
    </location>
</feature>
<dbReference type="PROSITE" id="PS50026">
    <property type="entry name" value="EGF_3"/>
    <property type="match status" value="1"/>
</dbReference>
<feature type="domain" description="Fibronectin type-III" evidence="18">
    <location>
        <begin position="274"/>
        <end position="383"/>
    </location>
</feature>
<comment type="subcellular location">
    <subcellularLocation>
        <location evidence="1">Membrane</location>
        <topology evidence="1">Single-pass type I membrane protein</topology>
    </subcellularLocation>
</comment>
<dbReference type="InterPro" id="IPR003595">
    <property type="entry name" value="Tyr_Pase_cat"/>
</dbReference>
<evidence type="ECO:0000256" key="5">
    <source>
        <dbReference type="ARBA" id="ARBA00022801"/>
    </source>
</evidence>
<feature type="domain" description="Ig-like" evidence="17">
    <location>
        <begin position="39"/>
        <end position="98"/>
    </location>
</feature>
<dbReference type="GO" id="GO:0016020">
    <property type="term" value="C:membrane"/>
    <property type="evidence" value="ECO:0007669"/>
    <property type="project" value="UniProtKB-SubCell"/>
</dbReference>
<dbReference type="Proteomes" id="UP000694845">
    <property type="component" value="Unplaced"/>
</dbReference>
<dbReference type="CDD" id="cd00063">
    <property type="entry name" value="FN3"/>
    <property type="match status" value="4"/>
</dbReference>
<dbReference type="InterPro" id="IPR000387">
    <property type="entry name" value="Tyr_Pase_dom"/>
</dbReference>
<evidence type="ECO:0000256" key="12">
    <source>
        <dbReference type="PROSITE-ProRule" id="PRU00076"/>
    </source>
</evidence>
<evidence type="ECO:0000256" key="1">
    <source>
        <dbReference type="ARBA" id="ARBA00004479"/>
    </source>
</evidence>
<dbReference type="PROSITE" id="PS50835">
    <property type="entry name" value="IG_LIKE"/>
    <property type="match status" value="1"/>
</dbReference>
<feature type="domain" description="Tyrosine specific protein phosphatases" evidence="16">
    <location>
        <begin position="1140"/>
        <end position="1211"/>
    </location>
</feature>
<keyword evidence="9 12" id="KW-1015">Disulfide bond</keyword>
<dbReference type="Pfam" id="PF23144">
    <property type="entry name" value="Fn3_PTPRU"/>
    <property type="match status" value="1"/>
</dbReference>
<dbReference type="RefSeq" id="XP_022092290.1">
    <property type="nucleotide sequence ID" value="XM_022236598.1"/>
</dbReference>
<feature type="domain" description="Tyrosine-protein phosphatase" evidence="15">
    <location>
        <begin position="967"/>
        <end position="1220"/>
    </location>
</feature>
<dbReference type="FunFam" id="3.90.190.10:FF:000102">
    <property type="entry name" value="Receptor-type tyrosine-protein phosphatase"/>
    <property type="match status" value="1"/>
</dbReference>
<feature type="compositionally biased region" description="Low complexity" evidence="13">
    <location>
        <begin position="915"/>
        <end position="924"/>
    </location>
</feature>
<dbReference type="Pfam" id="PF07974">
    <property type="entry name" value="EGF_2"/>
    <property type="match status" value="1"/>
</dbReference>
<evidence type="ECO:0000259" key="15">
    <source>
        <dbReference type="PROSITE" id="PS50055"/>
    </source>
</evidence>
<keyword evidence="6" id="KW-0904">Protein phosphatase</keyword>
<comment type="caution">
    <text evidence="12">Lacks conserved residue(s) required for the propagation of feature annotation.</text>
</comment>
<feature type="domain" description="Tyrosine specific protein phosphatases" evidence="16">
    <location>
        <begin position="1428"/>
        <end position="1503"/>
    </location>
</feature>
<evidence type="ECO:0000259" key="17">
    <source>
        <dbReference type="PROSITE" id="PS50835"/>
    </source>
</evidence>
<dbReference type="SUPFAM" id="SSF52799">
    <property type="entry name" value="(Phosphotyrosine protein) phosphatases II"/>
    <property type="match status" value="2"/>
</dbReference>
<keyword evidence="19" id="KW-1185">Reference proteome</keyword>
<keyword evidence="3" id="KW-0812">Transmembrane</keyword>
<evidence type="ECO:0000256" key="4">
    <source>
        <dbReference type="ARBA" id="ARBA00022729"/>
    </source>
</evidence>
<dbReference type="PANTHER" id="PTHR19134:SF560">
    <property type="entry name" value="PROTEIN-TYROSINE-PHOSPHATASE"/>
    <property type="match status" value="1"/>
</dbReference>
<dbReference type="InterPro" id="IPR000242">
    <property type="entry name" value="PTP_cat"/>
</dbReference>
<dbReference type="InterPro" id="IPR050348">
    <property type="entry name" value="Protein-Tyr_Phosphatase"/>
</dbReference>
<keyword evidence="5" id="KW-0378">Hydrolase</keyword>
<evidence type="ECO:0000259" key="18">
    <source>
        <dbReference type="PROSITE" id="PS50853"/>
    </source>
</evidence>
<feature type="region of interest" description="Disordered" evidence="13">
    <location>
        <begin position="571"/>
        <end position="597"/>
    </location>
</feature>
<dbReference type="InterPro" id="IPR002049">
    <property type="entry name" value="LE_dom"/>
</dbReference>
<name>A0A8B7YIQ7_ACAPL</name>
<feature type="domain" description="Fibronectin type-III" evidence="18">
    <location>
        <begin position="593"/>
        <end position="699"/>
    </location>
</feature>
<dbReference type="Pfam" id="PF00102">
    <property type="entry name" value="Y_phosphatase"/>
    <property type="match status" value="2"/>
</dbReference>
<dbReference type="EC" id="3.1.3.48" evidence="2"/>
<feature type="region of interest" description="Disordered" evidence="13">
    <location>
        <begin position="910"/>
        <end position="938"/>
    </location>
</feature>
<evidence type="ECO:0000256" key="7">
    <source>
        <dbReference type="ARBA" id="ARBA00022989"/>
    </source>
</evidence>
<dbReference type="InterPro" id="IPR029021">
    <property type="entry name" value="Prot-tyrosine_phosphatase-like"/>
</dbReference>
<dbReference type="FunFam" id="2.170.300.10:FF:000003">
    <property type="entry name" value="tyrosine-protein kinase receptor Tie-1 isoform X1"/>
    <property type="match status" value="1"/>
</dbReference>
<dbReference type="PROSITE" id="PS00022">
    <property type="entry name" value="EGF_1"/>
    <property type="match status" value="2"/>
</dbReference>
<feature type="domain" description="Tyrosine-protein phosphatase" evidence="15">
    <location>
        <begin position="1252"/>
        <end position="1512"/>
    </location>
</feature>
<dbReference type="SMART" id="SM00060">
    <property type="entry name" value="FN3"/>
    <property type="match status" value="5"/>
</dbReference>
<sequence length="1536" mass="169333">MSSTAGTSESRVGVYNCVFDQPFTNITTIILPESGDIIPRLPTLTTSVGENVTLAVTYSVSSDDLRWKHDGADITEWNGQSSVSLYDVAITDAGIYECYQDGQWADQKHALMKLIVRACPANKWGLSCEGDCPVCHNGGVCDESTGRCLCAPGFTGDFCEILFGKNTFGQDCGIVCAGSNIDGCQGKLMCLQDPFGCTCAAGFTGFDCQAHCPDGYFGAGCKFNCHCDNDAVCDKGKGTCPSNVPCADGYRGENCQNSCPLGQIGVDACVTCPVPVTVKDLIISVSSNTRLLTWDVTSNMCPVSSYTVQNQLVYRDQCQPVSETFIHVETIDAQTFSYAWEEPGDDPRYLPYSTYKIRVRAWNEAGPGEFENVTSDEFTTDEARPSAPPDNVTSFNVSDNSVSFRWGEVPCGSRGGVVTQYRYQLSSTNNTGGAESASSNEMFVRIDDDVLPCTNYSFQVAAVTMLGPGPYSNLTSVTTSTRAHGPVENLSTGADLELQPDKLQITWAAPDTSKNPCTLEFAVEYELITRDQCESLSLPQRVRYGLGGNEGVIIGGLEAYSTYKVYVRTSNEAGDSEEKSVESITPPAEPTEVPEGFTSSNVTKYSIQLSWDEIPCGDRNAEIVGYLLGYRALEKPYDKMFQPSAAFLPVNNSESGRQRNMTGLEPSTEYEFRVAGIARLDTDIPGPYATIRTFTAAETNIEPPLEPSVDSSLTTSSTVTIKLTPPSASTYITDFQIGVHLLGPISTASSARAPSRHYRLRRAVSPVYVTAEFSKDDLPSQFTVGDNGTYGGYRNLPLEAGAEYEIYFGSVSRTPDSETVVFGDEPLRVKVNGRDSKDSSGQQGVLVAAVLVPSILIVVVATAGVMRRRTRKSTRNTDDFHLDSGNSNDPKEIQKGTYIAAEESRDLGLSNEAASVSSLPSQSPVVPPKPKPAERKRPVQHQPVLLADFEDYVGKKKALVDGNDNGFLKDYKTLPDEILHLCSVARHEKNREKNRYANIIPYDDSRVVLEKLPDEPYSDYVNASYIDGFSEPKKYIASQGPNKVSVNDMWRMVWQENTAKIVMLTNLQEGVKSKCAQYWPDDTATYGQMTIRLKAEETHVDYTIRDFTLQTEDQSARNVRQYHFTSWPDMGVPHDPSKVVSFVKMVKAYNPKDAGHMIVHCSAGVGRTGAFIVLDSMLDQAETEGRVDVWNFVRGMRHKRMKMIQTAAQYEFIFDALLEDFKFGGTAIDEDAFRIELAALKKVKKTSRMTGLQEQFEKLTRDVTNVSSDQCQGGRDPENLDKNRFPDKIPVDRFRPRLMTEGAEGSTDYINACFLNSYSAKSAYIATQMPLSRTIGDLWRMVYDYDCTCIVMLNCMDDRDSSFGQYLPTKGSVDYPPLAVSLESADKLTNNITLRYLRLTNAKTRVSRVVCHLQLSGWPNGRVPASPAPVLKLAEAAREWQHAHEAERVAIHCVDGEGASGTFCALLNILEKLDDTNVVDVCHAVRKLREVRPGIVHSLDEYTFLYQAVQAYLDKDIVYENVQLEGSTNVRLISQV</sequence>
<dbReference type="SMART" id="SM00194">
    <property type="entry name" value="PTPc"/>
    <property type="match status" value="2"/>
</dbReference>
<dbReference type="InterPro" id="IPR036116">
    <property type="entry name" value="FN3_sf"/>
</dbReference>
<feature type="domain" description="EGF-like" evidence="14">
    <location>
        <begin position="124"/>
        <end position="160"/>
    </location>
</feature>
<organism evidence="19 20">
    <name type="scientific">Acanthaster planci</name>
    <name type="common">Crown-of-thorns starfish</name>
    <dbReference type="NCBI Taxonomy" id="133434"/>
    <lineage>
        <taxon>Eukaryota</taxon>
        <taxon>Metazoa</taxon>
        <taxon>Echinodermata</taxon>
        <taxon>Eleutherozoa</taxon>
        <taxon>Asterozoa</taxon>
        <taxon>Asteroidea</taxon>
        <taxon>Valvatacea</taxon>
        <taxon>Valvatida</taxon>
        <taxon>Acanthasteridae</taxon>
        <taxon>Acanthaster</taxon>
    </lineage>
</organism>
<dbReference type="InterPro" id="IPR003961">
    <property type="entry name" value="FN3_dom"/>
</dbReference>
<reference evidence="20" key="1">
    <citation type="submission" date="2025-08" db="UniProtKB">
        <authorList>
            <consortium name="RefSeq"/>
        </authorList>
    </citation>
    <scope>IDENTIFICATION</scope>
</reference>
<evidence type="ECO:0000313" key="20">
    <source>
        <dbReference type="RefSeq" id="XP_022092290.1"/>
    </source>
</evidence>